<evidence type="ECO:0000313" key="7">
    <source>
        <dbReference type="EMBL" id="MFC6196590.1"/>
    </source>
</evidence>
<feature type="transmembrane region" description="Helical" evidence="6">
    <location>
        <begin position="234"/>
        <end position="254"/>
    </location>
</feature>
<evidence type="ECO:0000256" key="4">
    <source>
        <dbReference type="ARBA" id="ARBA00022989"/>
    </source>
</evidence>
<keyword evidence="5 6" id="KW-0472">Membrane</keyword>
<dbReference type="EMBL" id="JBHSSW010000001">
    <property type="protein sequence ID" value="MFC6196590.1"/>
    <property type="molecule type" value="Genomic_DNA"/>
</dbReference>
<feature type="transmembrane region" description="Helical" evidence="6">
    <location>
        <begin position="95"/>
        <end position="119"/>
    </location>
</feature>
<dbReference type="PIRSF" id="PIRSF006060">
    <property type="entry name" value="AA_transporter"/>
    <property type="match status" value="1"/>
</dbReference>
<dbReference type="Proteomes" id="UP001596303">
    <property type="component" value="Unassembled WGS sequence"/>
</dbReference>
<keyword evidence="4 6" id="KW-1133">Transmembrane helix</keyword>
<feature type="transmembrane region" description="Helical" evidence="6">
    <location>
        <begin position="53"/>
        <end position="74"/>
    </location>
</feature>
<name>A0ABW1S4S0_9PROT</name>
<sequence length="413" mass="43624">MSKPQAKAESSAKLERSMGLTGLIFYGSGTILGAGIFVVIGEVVGEAGALSPLAYLLAGLVAVTTALSFSEIGARVPTAAGPIDYLQQAFHSRHLGTITGWALILANIVSGATITTGFVSYLSTIFAMPDWVATLGLIVLLGIISIAGMRASAVFMTITTVVGILTLLFVLFVTRESLAAAPERLMADLNAFDRTAMSGLFAGAFLAIYSFIGFGDMAQTAEEVKDVKKNLPRAIIIAIFIVFFFYLAVSAALIGREDTAAITDAEAPLVQAVVREGWPGLPVALASLFVIVNGALTQIIAAARLLMDLGRDNRMAPSILGKVNRKTNTPVVATSLTLAVVLVLALFIPLKELASVTSLTILIIFTAVNAALWRMKQESQPDSVPNIWRIIPALGVLFCLTAILGQVWIWVVG</sequence>
<dbReference type="Gene3D" id="1.20.1740.10">
    <property type="entry name" value="Amino acid/polyamine transporter I"/>
    <property type="match status" value="1"/>
</dbReference>
<organism evidence="7 8">
    <name type="scientific">Ponticaulis profundi</name>
    <dbReference type="NCBI Taxonomy" id="2665222"/>
    <lineage>
        <taxon>Bacteria</taxon>
        <taxon>Pseudomonadati</taxon>
        <taxon>Pseudomonadota</taxon>
        <taxon>Alphaproteobacteria</taxon>
        <taxon>Hyphomonadales</taxon>
        <taxon>Hyphomonadaceae</taxon>
        <taxon>Ponticaulis</taxon>
    </lineage>
</organism>
<gene>
    <name evidence="7" type="ORF">ACFQDM_00795</name>
</gene>
<feature type="transmembrane region" description="Helical" evidence="6">
    <location>
        <begin position="283"/>
        <end position="307"/>
    </location>
</feature>
<feature type="transmembrane region" description="Helical" evidence="6">
    <location>
        <begin position="194"/>
        <end position="214"/>
    </location>
</feature>
<keyword evidence="2" id="KW-1003">Cell membrane</keyword>
<reference evidence="8" key="1">
    <citation type="journal article" date="2019" name="Int. J. Syst. Evol. Microbiol.">
        <title>The Global Catalogue of Microorganisms (GCM) 10K type strain sequencing project: providing services to taxonomists for standard genome sequencing and annotation.</title>
        <authorList>
            <consortium name="The Broad Institute Genomics Platform"/>
            <consortium name="The Broad Institute Genome Sequencing Center for Infectious Disease"/>
            <person name="Wu L."/>
            <person name="Ma J."/>
        </authorList>
    </citation>
    <scope>NUCLEOTIDE SEQUENCE [LARGE SCALE GENOMIC DNA]</scope>
    <source>
        <strain evidence="8">CGMCC-1.15741</strain>
    </source>
</reference>
<evidence type="ECO:0000256" key="2">
    <source>
        <dbReference type="ARBA" id="ARBA00022475"/>
    </source>
</evidence>
<feature type="transmembrane region" description="Helical" evidence="6">
    <location>
        <begin position="354"/>
        <end position="375"/>
    </location>
</feature>
<proteinExistence type="predicted"/>
<keyword evidence="3 6" id="KW-0812">Transmembrane</keyword>
<dbReference type="InterPro" id="IPR050367">
    <property type="entry name" value="APC_superfamily"/>
</dbReference>
<feature type="transmembrane region" description="Helical" evidence="6">
    <location>
        <begin position="328"/>
        <end position="348"/>
    </location>
</feature>
<feature type="transmembrane region" description="Helical" evidence="6">
    <location>
        <begin position="20"/>
        <end position="41"/>
    </location>
</feature>
<dbReference type="RefSeq" id="WP_377374185.1">
    <property type="nucleotide sequence ID" value="NZ_JBHSSW010000001.1"/>
</dbReference>
<feature type="transmembrane region" description="Helical" evidence="6">
    <location>
        <begin position="387"/>
        <end position="411"/>
    </location>
</feature>
<evidence type="ECO:0000313" key="8">
    <source>
        <dbReference type="Proteomes" id="UP001596303"/>
    </source>
</evidence>
<accession>A0ABW1S4S0</accession>
<evidence type="ECO:0000256" key="5">
    <source>
        <dbReference type="ARBA" id="ARBA00023136"/>
    </source>
</evidence>
<evidence type="ECO:0000256" key="6">
    <source>
        <dbReference type="SAM" id="Phobius"/>
    </source>
</evidence>
<dbReference type="Pfam" id="PF13520">
    <property type="entry name" value="AA_permease_2"/>
    <property type="match status" value="1"/>
</dbReference>
<dbReference type="PANTHER" id="PTHR42770">
    <property type="entry name" value="AMINO ACID TRANSPORTER-RELATED"/>
    <property type="match status" value="1"/>
</dbReference>
<feature type="transmembrane region" description="Helical" evidence="6">
    <location>
        <begin position="125"/>
        <end position="146"/>
    </location>
</feature>
<dbReference type="PANTHER" id="PTHR42770:SF11">
    <property type="entry name" value="INNER MEMBRANE TRANSPORT PROTEIN YBAT"/>
    <property type="match status" value="1"/>
</dbReference>
<keyword evidence="8" id="KW-1185">Reference proteome</keyword>
<protein>
    <submittedName>
        <fullName evidence="7">APC family permease</fullName>
    </submittedName>
</protein>
<feature type="transmembrane region" description="Helical" evidence="6">
    <location>
        <begin position="153"/>
        <end position="174"/>
    </location>
</feature>
<dbReference type="InterPro" id="IPR002293">
    <property type="entry name" value="AA/rel_permease1"/>
</dbReference>
<evidence type="ECO:0000256" key="3">
    <source>
        <dbReference type="ARBA" id="ARBA00022692"/>
    </source>
</evidence>
<comment type="subcellular location">
    <subcellularLocation>
        <location evidence="1">Cell membrane</location>
        <topology evidence="1">Multi-pass membrane protein</topology>
    </subcellularLocation>
</comment>
<comment type="caution">
    <text evidence="7">The sequence shown here is derived from an EMBL/GenBank/DDBJ whole genome shotgun (WGS) entry which is preliminary data.</text>
</comment>
<evidence type="ECO:0000256" key="1">
    <source>
        <dbReference type="ARBA" id="ARBA00004651"/>
    </source>
</evidence>